<accession>A0A4Z2FMS0</accession>
<reference evidence="1 2" key="1">
    <citation type="submission" date="2019-03" db="EMBL/GenBank/DDBJ databases">
        <title>First draft genome of Liparis tanakae, snailfish: a comprehensive survey of snailfish specific genes.</title>
        <authorList>
            <person name="Kim W."/>
            <person name="Song I."/>
            <person name="Jeong J.-H."/>
            <person name="Kim D."/>
            <person name="Kim S."/>
            <person name="Ryu S."/>
            <person name="Song J.Y."/>
            <person name="Lee S.K."/>
        </authorList>
    </citation>
    <scope>NUCLEOTIDE SEQUENCE [LARGE SCALE GENOMIC DNA]</scope>
    <source>
        <tissue evidence="1">Muscle</tissue>
    </source>
</reference>
<dbReference type="AlphaFoldDB" id="A0A4Z2FMS0"/>
<dbReference type="PANTHER" id="PTHR13518">
    <property type="entry name" value="PUTATIVE TREBLE-CLEF ZINC-FINGER C2ORF42 FAMILY MEMBER"/>
    <property type="match status" value="1"/>
</dbReference>
<comment type="caution">
    <text evidence="1">The sequence shown here is derived from an EMBL/GenBank/DDBJ whole genome shotgun (WGS) entry which is preliminary data.</text>
</comment>
<protein>
    <submittedName>
        <fullName evidence="1">Uncharacterized protein</fullName>
    </submittedName>
</protein>
<dbReference type="OrthoDB" id="6506929at2759"/>
<dbReference type="EMBL" id="SRLO01001057">
    <property type="protein sequence ID" value="TNN42150.1"/>
    <property type="molecule type" value="Genomic_DNA"/>
</dbReference>
<keyword evidence="2" id="KW-1185">Reference proteome</keyword>
<proteinExistence type="predicted"/>
<dbReference type="GO" id="GO:0005634">
    <property type="term" value="C:nucleus"/>
    <property type="evidence" value="ECO:0007669"/>
    <property type="project" value="TreeGrafter"/>
</dbReference>
<sequence length="165" mass="19011">MGFQQWLAGVTERIHQAMHYQFDGKPPPLVFHIPQEFFIALQQRLSLGSKKRRLPNFTTALLKNDGLTLGSKYTWHVTNLLQVKRIFDTSEVKNLLQFTGLFPRGMISKHCSPESRGDALFNFKYSFFFRLVAQMKASFTAFLTSITVFSCAHIKRVFKGFLPLC</sequence>
<gene>
    <name evidence="1" type="primary">CB042_0</name>
    <name evidence="1" type="ORF">EYF80_047693</name>
</gene>
<name>A0A4Z2FMS0_9TELE</name>
<dbReference type="Proteomes" id="UP000314294">
    <property type="component" value="Unassembled WGS sequence"/>
</dbReference>
<dbReference type="PANTHER" id="PTHR13518:SF1">
    <property type="entry name" value="C2ORF42 HOMOLOG"/>
    <property type="match status" value="1"/>
</dbReference>
<organism evidence="1 2">
    <name type="scientific">Liparis tanakae</name>
    <name type="common">Tanaka's snailfish</name>
    <dbReference type="NCBI Taxonomy" id="230148"/>
    <lineage>
        <taxon>Eukaryota</taxon>
        <taxon>Metazoa</taxon>
        <taxon>Chordata</taxon>
        <taxon>Craniata</taxon>
        <taxon>Vertebrata</taxon>
        <taxon>Euteleostomi</taxon>
        <taxon>Actinopterygii</taxon>
        <taxon>Neopterygii</taxon>
        <taxon>Teleostei</taxon>
        <taxon>Neoteleostei</taxon>
        <taxon>Acanthomorphata</taxon>
        <taxon>Eupercaria</taxon>
        <taxon>Perciformes</taxon>
        <taxon>Cottioidei</taxon>
        <taxon>Cottales</taxon>
        <taxon>Liparidae</taxon>
        <taxon>Liparis</taxon>
    </lineage>
</organism>
<evidence type="ECO:0000313" key="1">
    <source>
        <dbReference type="EMBL" id="TNN42150.1"/>
    </source>
</evidence>
<dbReference type="InterPro" id="IPR026049">
    <property type="entry name" value="C2orf42"/>
</dbReference>
<evidence type="ECO:0000313" key="2">
    <source>
        <dbReference type="Proteomes" id="UP000314294"/>
    </source>
</evidence>